<evidence type="ECO:0000259" key="2">
    <source>
        <dbReference type="Pfam" id="PF21307"/>
    </source>
</evidence>
<evidence type="ECO:0000259" key="3">
    <source>
        <dbReference type="Pfam" id="PF22124"/>
    </source>
</evidence>
<dbReference type="Pfam" id="PF14498">
    <property type="entry name" value="Glyco_hyd_65N_2"/>
    <property type="match status" value="1"/>
</dbReference>
<proteinExistence type="predicted"/>
<dbReference type="STRING" id="188872.SAMN03080602_00851"/>
<dbReference type="InterPro" id="IPR008928">
    <property type="entry name" value="6-hairpin_glycosidase_sf"/>
</dbReference>
<feature type="domain" description="Glycosyl hydrolase family 95 catalytic" evidence="3">
    <location>
        <begin position="297"/>
        <end position="708"/>
    </location>
</feature>
<gene>
    <name evidence="4" type="ORF">SAMN03080602_00851</name>
</gene>
<dbReference type="Gene3D" id="1.50.10.10">
    <property type="match status" value="1"/>
</dbReference>
<dbReference type="InterPro" id="IPR012341">
    <property type="entry name" value="6hp_glycosidase-like_sf"/>
</dbReference>
<reference evidence="5" key="1">
    <citation type="submission" date="2017-04" db="EMBL/GenBank/DDBJ databases">
        <authorList>
            <person name="Varghese N."/>
            <person name="Submissions S."/>
        </authorList>
    </citation>
    <scope>NUCLEOTIDE SEQUENCE [LARGE SCALE GENOMIC DNA]</scope>
    <source>
        <strain evidence="5">DSM 19835</strain>
    </source>
</reference>
<organism evidence="4 5">
    <name type="scientific">Arenibacter troitsensis</name>
    <dbReference type="NCBI Taxonomy" id="188872"/>
    <lineage>
        <taxon>Bacteria</taxon>
        <taxon>Pseudomonadati</taxon>
        <taxon>Bacteroidota</taxon>
        <taxon>Flavobacteriia</taxon>
        <taxon>Flavobacteriales</taxon>
        <taxon>Flavobacteriaceae</taxon>
        <taxon>Arenibacter</taxon>
    </lineage>
</organism>
<feature type="domain" description="Alpha fucosidase A-like C-terminal" evidence="2">
    <location>
        <begin position="710"/>
        <end position="772"/>
    </location>
</feature>
<evidence type="ECO:0000259" key="1">
    <source>
        <dbReference type="Pfam" id="PF14498"/>
    </source>
</evidence>
<accession>A0A1X7IIS5</accession>
<dbReference type="Proteomes" id="UP000193420">
    <property type="component" value="Unassembled WGS sequence"/>
</dbReference>
<keyword evidence="5" id="KW-1185">Reference proteome</keyword>
<dbReference type="Pfam" id="PF22124">
    <property type="entry name" value="Glyco_hydro_95_cat"/>
    <property type="match status" value="1"/>
</dbReference>
<dbReference type="Pfam" id="PF21307">
    <property type="entry name" value="Glyco_hydro_95_C"/>
    <property type="match status" value="1"/>
</dbReference>
<dbReference type="InterPro" id="IPR016518">
    <property type="entry name" value="Alpha-L-fucosidase"/>
</dbReference>
<dbReference type="GO" id="GO:0004560">
    <property type="term" value="F:alpha-L-fucosidase activity"/>
    <property type="evidence" value="ECO:0007669"/>
    <property type="project" value="InterPro"/>
</dbReference>
<dbReference type="SUPFAM" id="SSF48208">
    <property type="entry name" value="Six-hairpin glycosidases"/>
    <property type="match status" value="1"/>
</dbReference>
<dbReference type="InterPro" id="IPR049053">
    <property type="entry name" value="AFCA-like_C"/>
</dbReference>
<feature type="domain" description="Glycosyl hydrolase family 95 N-terminal" evidence="1">
    <location>
        <begin position="24"/>
        <end position="270"/>
    </location>
</feature>
<protein>
    <submittedName>
        <fullName evidence="4">Alpha-L-fucosidase 2</fullName>
    </submittedName>
</protein>
<dbReference type="EMBL" id="FXAO01000001">
    <property type="protein sequence ID" value="SMG14186.1"/>
    <property type="molecule type" value="Genomic_DNA"/>
</dbReference>
<evidence type="ECO:0000313" key="4">
    <source>
        <dbReference type="EMBL" id="SMG14186.1"/>
    </source>
</evidence>
<name>A0A1X7IIS5_9FLAO</name>
<dbReference type="PANTHER" id="PTHR31084:SF0">
    <property type="entry name" value="ALPHA-L-FUCOSIDASE 2"/>
    <property type="match status" value="1"/>
</dbReference>
<dbReference type="AlphaFoldDB" id="A0A1X7IIS5"/>
<sequence>MAFCYFLASCSNQKDDSAVYTHSLWYNEPATEWLEALPLGNGRLGAMVFGGVKDEKLYLNEESLWAGIPEDPYPDNVGLHYQKFQELNLEGNYDDAFDYAMKNLAVSPTAFRSYEPLGKLLLTFDHNGTSESYKRGLNLETGILTIEYVVDGKRFKRESFISADYDVLIYRFESLDGEPLSTQIDFQREKDVTISVIDDQIIEVTGQIFDDPNGYEDNKGGSGQGGHHMKFSSHIGVLTQDGEMKVLGNKLNIENSTSFTLISSAATDYNLAEMNFDRSIDAKKNSINKLKSALQDSYDQIKTDHITEHAGIFNRVKLEIEAKSPDSLSTKERLERLSQGKEDVGLEQLFFQYGRYLMMSSGMRRAVLPSSLQGIWSEKMWAPWESDFHLNINLQMNYWPVETCNLSEATIPLSNFMRGIAERGKVPAKKFIGSEGWMAHHATNPFGRVTPKGSHKKSQVANGYCFPLAGAWMSLSLWRHYEFTKDEEYLRESVYPILSGASRFILDFLKENEKGELVTAPSYSPENSYINPATGKSQMNTVAATMDMQIIRSVFEACLESEKQLGINEISDQISAAMKRLPRTKVGSNGTIQEWYEDYEEVEPGHRHISHLFGLYPSAEISPETPDLFEAAEKTIERRLSDGGGQTGWSRAWIVNFYARLGNGEKAHDHLRGLIGEQLGPNLFDLHPPGIFQIDGNFGGTAGIAEMLIQSHVPGKIYLLPALPEQWKNGKVEGLKARGNFEVDMEWEDGIVTVARITSLVAGEVEVFAGDKSELINIQSLETRTLSFKN</sequence>
<evidence type="ECO:0000313" key="5">
    <source>
        <dbReference type="Proteomes" id="UP000193420"/>
    </source>
</evidence>
<dbReference type="InterPro" id="IPR054363">
    <property type="entry name" value="GH95_cat"/>
</dbReference>
<dbReference type="PANTHER" id="PTHR31084">
    <property type="entry name" value="ALPHA-L-FUCOSIDASE 2"/>
    <property type="match status" value="1"/>
</dbReference>
<dbReference type="GO" id="GO:0005975">
    <property type="term" value="P:carbohydrate metabolic process"/>
    <property type="evidence" value="ECO:0007669"/>
    <property type="project" value="InterPro"/>
</dbReference>
<dbReference type="PIRSF" id="PIRSF007663">
    <property type="entry name" value="UCP007663"/>
    <property type="match status" value="1"/>
</dbReference>
<dbReference type="InterPro" id="IPR027414">
    <property type="entry name" value="GH95_N_dom"/>
</dbReference>